<dbReference type="InterPro" id="IPR005247">
    <property type="entry name" value="YbhB_YbcL/LppC-like"/>
</dbReference>
<reference evidence="1 2" key="1">
    <citation type="journal article" date="2015" name="Nature">
        <title>rRNA introns, odd ribosomes, and small enigmatic genomes across a large radiation of phyla.</title>
        <authorList>
            <person name="Brown C.T."/>
            <person name="Hug L.A."/>
            <person name="Thomas B.C."/>
            <person name="Sharon I."/>
            <person name="Castelle C.J."/>
            <person name="Singh A."/>
            <person name="Wilkins M.J."/>
            <person name="Williams K.H."/>
            <person name="Banfield J.F."/>
        </authorList>
    </citation>
    <scope>NUCLEOTIDE SEQUENCE [LARGE SCALE GENOMIC DNA]</scope>
</reference>
<dbReference type="PANTHER" id="PTHR30289">
    <property type="entry name" value="UNCHARACTERIZED PROTEIN YBCL-RELATED"/>
    <property type="match status" value="1"/>
</dbReference>
<organism evidence="1 2">
    <name type="scientific">Candidatus Beckwithbacteria bacterium GW2011_GWB1_47_15</name>
    <dbReference type="NCBI Taxonomy" id="1618371"/>
    <lineage>
        <taxon>Bacteria</taxon>
        <taxon>Candidatus Beckwithiibacteriota</taxon>
    </lineage>
</organism>
<dbReference type="SUPFAM" id="SSF49777">
    <property type="entry name" value="PEBP-like"/>
    <property type="match status" value="1"/>
</dbReference>
<evidence type="ECO:0000313" key="2">
    <source>
        <dbReference type="Proteomes" id="UP000033860"/>
    </source>
</evidence>
<accession>A0A0G1RXU0</accession>
<dbReference type="Proteomes" id="UP000033860">
    <property type="component" value="Unassembled WGS sequence"/>
</dbReference>
<name>A0A0G1RXU0_9BACT</name>
<dbReference type="PANTHER" id="PTHR30289:SF1">
    <property type="entry name" value="PEBP (PHOSPHATIDYLETHANOLAMINE-BINDING PROTEIN) FAMILY PROTEIN"/>
    <property type="match status" value="1"/>
</dbReference>
<dbReference type="CDD" id="cd00865">
    <property type="entry name" value="PEBP_bact_arch"/>
    <property type="match status" value="1"/>
</dbReference>
<dbReference type="Gene3D" id="3.90.280.10">
    <property type="entry name" value="PEBP-like"/>
    <property type="match status" value="1"/>
</dbReference>
<dbReference type="EMBL" id="LCNT01000001">
    <property type="protein sequence ID" value="KKU61936.1"/>
    <property type="molecule type" value="Genomic_DNA"/>
</dbReference>
<evidence type="ECO:0000313" key="1">
    <source>
        <dbReference type="EMBL" id="KKU61936.1"/>
    </source>
</evidence>
<comment type="caution">
    <text evidence="1">The sequence shown here is derived from an EMBL/GenBank/DDBJ whole genome shotgun (WGS) entry which is preliminary data.</text>
</comment>
<proteinExistence type="predicted"/>
<dbReference type="InterPro" id="IPR036610">
    <property type="entry name" value="PEBP-like_sf"/>
</dbReference>
<dbReference type="Pfam" id="PF01161">
    <property type="entry name" value="PBP"/>
    <property type="match status" value="1"/>
</dbReference>
<sequence>MRAKGLILILLIVAVGLGVLRYRQEDSPSPSEETTKEVVDMKLVSSAFEEGQAIPAQYTCDGDNVSPPLTVSEVSEQAKSLAMIVDDPDAPAGDWVHWLWWNASGATAEIAENATPSGAMVGKNDFGANGYGGPCPPSGTHRYQFKLFALDAALDLPETSGKAGLLSAMEGHILEQVMLTGTYSR</sequence>
<protein>
    <submittedName>
        <fullName evidence="1">YbhB YbcL family protein</fullName>
    </submittedName>
</protein>
<dbReference type="NCBIfam" id="TIGR00481">
    <property type="entry name" value="YbhB/YbcL family Raf kinase inhibitor-like protein"/>
    <property type="match status" value="1"/>
</dbReference>
<dbReference type="InterPro" id="IPR008914">
    <property type="entry name" value="PEBP"/>
</dbReference>
<gene>
    <name evidence="1" type="ORF">UX85_C0001G0150</name>
</gene>
<dbReference type="AlphaFoldDB" id="A0A0G1RXU0"/>